<keyword evidence="4" id="KW-1185">Reference proteome</keyword>
<reference evidence="3 4" key="1">
    <citation type="submission" date="2021-10" db="EMBL/GenBank/DDBJ databases">
        <title>Collection of gut derived symbiotic bacterial strains cultured from healthy donors.</title>
        <authorList>
            <person name="Lin H."/>
            <person name="Littmann E."/>
            <person name="Claire K."/>
            <person name="Pamer E."/>
        </authorList>
    </citation>
    <scope>NUCLEOTIDE SEQUENCE [LARGE SCALE GENOMIC DNA]</scope>
    <source>
        <strain evidence="3 4">MSK.17.68</strain>
    </source>
</reference>
<evidence type="ECO:0000256" key="2">
    <source>
        <dbReference type="SAM" id="Phobius"/>
    </source>
</evidence>
<organism evidence="3 4">
    <name type="scientific">Intestinibacter bartlettii</name>
    <dbReference type="NCBI Taxonomy" id="261299"/>
    <lineage>
        <taxon>Bacteria</taxon>
        <taxon>Bacillati</taxon>
        <taxon>Bacillota</taxon>
        <taxon>Clostridia</taxon>
        <taxon>Peptostreptococcales</taxon>
        <taxon>Peptostreptococcaceae</taxon>
        <taxon>Intestinibacter</taxon>
    </lineage>
</organism>
<keyword evidence="2" id="KW-0472">Membrane</keyword>
<gene>
    <name evidence="3" type="ORF">LIP50_07365</name>
</gene>
<protein>
    <submittedName>
        <fullName evidence="3">Uncharacterized protein</fullName>
    </submittedName>
</protein>
<dbReference type="InterPro" id="IPR036259">
    <property type="entry name" value="MFS_trans_sf"/>
</dbReference>
<feature type="transmembrane region" description="Helical" evidence="2">
    <location>
        <begin position="228"/>
        <end position="249"/>
    </location>
</feature>
<feature type="transmembrane region" description="Helical" evidence="2">
    <location>
        <begin position="258"/>
        <end position="279"/>
    </location>
</feature>
<dbReference type="Proteomes" id="UP001299409">
    <property type="component" value="Unassembled WGS sequence"/>
</dbReference>
<name>A0ABS8CX10_9FIRM</name>
<feature type="compositionally biased region" description="Basic and acidic residues" evidence="1">
    <location>
        <begin position="143"/>
        <end position="158"/>
    </location>
</feature>
<evidence type="ECO:0000256" key="1">
    <source>
        <dbReference type="SAM" id="MobiDB-lite"/>
    </source>
</evidence>
<dbReference type="EMBL" id="JAJBMB010000006">
    <property type="protein sequence ID" value="MCB5446014.1"/>
    <property type="molecule type" value="Genomic_DNA"/>
</dbReference>
<keyword evidence="2" id="KW-0812">Transmembrane</keyword>
<dbReference type="RefSeq" id="WP_226924156.1">
    <property type="nucleotide sequence ID" value="NZ_BAABXU010000001.1"/>
</dbReference>
<feature type="region of interest" description="Disordered" evidence="1">
    <location>
        <begin position="135"/>
        <end position="158"/>
    </location>
</feature>
<evidence type="ECO:0000313" key="4">
    <source>
        <dbReference type="Proteomes" id="UP001299409"/>
    </source>
</evidence>
<dbReference type="SUPFAM" id="SSF103473">
    <property type="entry name" value="MFS general substrate transporter"/>
    <property type="match status" value="1"/>
</dbReference>
<accession>A0ABS8CX10</accession>
<sequence>MPLLIILIILLSIYIIKSENIKTAIKKDIEKIIPNNQHQHDKAQGEQHYNYNREISRKNPLYEPNQDKQNSRIDTNINDTITEIKTNFLKVLEILKTYYYKLKNAAKEYLKEIFIDKNVQRNIKDKKVEKPVDNVPQNNKLYQHNDEPSQYKMNEPTKEKKSSSKVAYIISFIVSTIASVIGYYITFYCVAQSIADSYSQSELDYYAYMYGDAYGYHIIGQIMDTMSLIYKIVIAVTFAVIIGAGYFYLGDDKSKKKFWIVVFAAIGIFLGTFIFHQALLSEI</sequence>
<proteinExistence type="predicted"/>
<feature type="transmembrane region" description="Helical" evidence="2">
    <location>
        <begin position="166"/>
        <end position="191"/>
    </location>
</feature>
<comment type="caution">
    <text evidence="3">The sequence shown here is derived from an EMBL/GenBank/DDBJ whole genome shotgun (WGS) entry which is preliminary data.</text>
</comment>
<evidence type="ECO:0000313" key="3">
    <source>
        <dbReference type="EMBL" id="MCB5446014.1"/>
    </source>
</evidence>
<keyword evidence="2" id="KW-1133">Transmembrane helix</keyword>